<dbReference type="Pfam" id="PF13023">
    <property type="entry name" value="HD_3"/>
    <property type="match status" value="1"/>
</dbReference>
<dbReference type="SUPFAM" id="SSF53756">
    <property type="entry name" value="UDP-Glycosyltransferase/glycogen phosphorylase"/>
    <property type="match status" value="1"/>
</dbReference>
<dbReference type="InterPro" id="IPR039356">
    <property type="entry name" value="YfbR/HDDC2"/>
</dbReference>
<reference evidence="5 6" key="1">
    <citation type="journal article" date="2008" name="Int. J. Syst. Evol. Microbiol.">
        <title>Description of Roseateles aquatilis sp. nov. and Roseateles terrae sp. nov., in the class Betaproteobacteria, and emended description of the genus Roseateles.</title>
        <authorList>
            <person name="Gomila M."/>
            <person name="Bowien B."/>
            <person name="Falsen E."/>
            <person name="Moore E.R."/>
            <person name="Lalucat J."/>
        </authorList>
    </citation>
    <scope>NUCLEOTIDE SEQUENCE [LARGE SCALE GENOMIC DNA]</scope>
    <source>
        <strain evidence="5 6">CCUG 48205</strain>
    </source>
</reference>
<organism evidence="5 6">
    <name type="scientific">Roseateles aquatilis</name>
    <dbReference type="NCBI Taxonomy" id="431061"/>
    <lineage>
        <taxon>Bacteria</taxon>
        <taxon>Pseudomonadati</taxon>
        <taxon>Pseudomonadota</taxon>
        <taxon>Betaproteobacteria</taxon>
        <taxon>Burkholderiales</taxon>
        <taxon>Sphaerotilaceae</taxon>
        <taxon>Roseateles</taxon>
    </lineage>
</organism>
<dbReference type="Proteomes" id="UP000197468">
    <property type="component" value="Unassembled WGS sequence"/>
</dbReference>
<gene>
    <name evidence="5" type="ORF">CDN99_17225</name>
</gene>
<keyword evidence="2" id="KW-0378">Hydrolase</keyword>
<name>A0A246J7S4_9BURK</name>
<evidence type="ECO:0000259" key="4">
    <source>
        <dbReference type="Pfam" id="PF13023"/>
    </source>
</evidence>
<dbReference type="GO" id="GO:0005737">
    <property type="term" value="C:cytoplasm"/>
    <property type="evidence" value="ECO:0007669"/>
    <property type="project" value="TreeGrafter"/>
</dbReference>
<evidence type="ECO:0000313" key="5">
    <source>
        <dbReference type="EMBL" id="OWQ88588.1"/>
    </source>
</evidence>
<dbReference type="PANTHER" id="PTHR11845:SF13">
    <property type="entry name" value="5'-DEOXYNUCLEOTIDASE HDDC2"/>
    <property type="match status" value="1"/>
</dbReference>
<comment type="caution">
    <text evidence="5">The sequence shown here is derived from an EMBL/GenBank/DDBJ whole genome shotgun (WGS) entry which is preliminary data.</text>
</comment>
<dbReference type="Gene3D" id="1.10.3210.10">
    <property type="entry name" value="Hypothetical protein af1432"/>
    <property type="match status" value="1"/>
</dbReference>
<keyword evidence="6" id="KW-1185">Reference proteome</keyword>
<keyword evidence="1" id="KW-0479">Metal-binding</keyword>
<dbReference type="PANTHER" id="PTHR11845">
    <property type="entry name" value="5'-DEOXYNUCLEOTIDASE HDDC2"/>
    <property type="match status" value="1"/>
</dbReference>
<evidence type="ECO:0000256" key="2">
    <source>
        <dbReference type="ARBA" id="ARBA00022801"/>
    </source>
</evidence>
<proteinExistence type="predicted"/>
<evidence type="ECO:0000256" key="3">
    <source>
        <dbReference type="SAM" id="MobiDB-lite"/>
    </source>
</evidence>
<protein>
    <recommendedName>
        <fullName evidence="4">HD domain-containing protein</fullName>
    </recommendedName>
</protein>
<dbReference type="Pfam" id="PF20706">
    <property type="entry name" value="GT4-conflict"/>
    <property type="match status" value="1"/>
</dbReference>
<dbReference type="GO" id="GO:0002953">
    <property type="term" value="F:5'-deoxynucleotidase activity"/>
    <property type="evidence" value="ECO:0007669"/>
    <property type="project" value="InterPro"/>
</dbReference>
<dbReference type="SUPFAM" id="SSF109604">
    <property type="entry name" value="HD-domain/PDEase-like"/>
    <property type="match status" value="1"/>
</dbReference>
<accession>A0A246J7S4</accession>
<dbReference type="EMBL" id="NIOF01000007">
    <property type="protein sequence ID" value="OWQ88588.1"/>
    <property type="molecule type" value="Genomic_DNA"/>
</dbReference>
<evidence type="ECO:0000256" key="1">
    <source>
        <dbReference type="ARBA" id="ARBA00022723"/>
    </source>
</evidence>
<feature type="compositionally biased region" description="Low complexity" evidence="3">
    <location>
        <begin position="468"/>
        <end position="483"/>
    </location>
</feature>
<sequence length="1415" mass="156618">MVFVATAWGVAHGGVNALNYDVARHLGERRDRAVRLICLVPEASGDEFDDAAKSTVNLVVEPALLKEPETALRRLIDSREIEDLMEKMPVVVVGHDAITGDVACKLARALPRARSCVFVHMDYEAYHALKGQPRAVPIEHAKSATQRLVIQSADRIVAVGPKLRQTALRLGATSERLYEFVPGLSDDALPPGPPKDKAFFSFISGRLDPENDVIKQGVLAVAAFGRAIHGVRSAHPSLGVHDAVMSVFGVDADAGARNDQAFMLKSVADAFAQRAITLNAHPFTRDRDAMRSLLGQHHVALFTSLHDGFGLSGWDAIDRGIPLVLTENCGLASLLDARRLAHRVRTVTVQHGLDYQKLADPEAIGTRPRKTDNGKDRVARRYVDALHHEDVDAVASAIKDVWFDYARAKEDATSLRADLLRGGLGWPAVSKGLLDWLRQAHDAPPVQPREAAEVLAQAGRAVTSTRNGASSSIPGAAAPHGPSQAPPPAAVSRRDFEQALADMSNDFVHGHLDHDVVTDPQALAQLEASFQTLVTVKGRVIDDPARHVVDALLSPSRRGTWQLAAHSGSGREQFVALVYLRLKARIAETGRDIVPVVIDRHLESQVGWRPDPRVADYLAQGGGVPGKRYAVLLVGNQVPERPDTAADANRELAALKRELTTNQLGALHAFRHADKPEDEHAPPSARDGVYELREQPLDDESIRRYLNIAAAAEGIDLTPGNRQVAGEAIQKLCRRHRTAPDVFLARQVLVSVSTGANLHRSLGTLIAAYVEEFVQQRFGRARRGHGLNGSADAWMREKVRHYSALQYRDFMSLSGAGMRRKEGRSPAGAAEPPPAVGENSGYLELIRTHRSIRDWLVASAVFWAFVKQGDADPDTGPAADTFAAKFNHVFPSRVTAYFRDYLEHASAEDQRSAVQAVRAHLHQLAQASEANQRSKKQGLGVLYRRFTTTCAYIAGRVQGIGLRDEMRQLLQAVGKQAESDLNDFRRVSQLVNQAAQADSPGIRKWARTLFGLLGADVPDSPHLIPKLLRRLEREILLLQRGIFISRAMLGDAAATDAYLKELMRNYANDDLNRGFHCEYYGDLIFSPTDSLLSDDQSLAPCTRTLRALMEELPTLAPDAPMAKVQLYTIASLVRPRNIAEKMSPEELARIAAFLARENGRQTGKSDALSDFVESTIAELGCGRFALEAYIDDLYELKFQRRTGWMQATPPESVAAHLYMAERLVELFVSGAADAGISKRRVVELVRMHDIGEAITSDVRDQDKKPNEREREFSVVRRVARIGALTESDEFLQLADDFEDFEYMKMQRRADVEEETDAMVANDIDRLDLLIQFHRYKREHDHIHDEQEFLKSLKLDRFRTPRIRARAERFIAYFQSSLGARAPGRPFEYRLWPEDVPISARIGTVEEDQADRAESA</sequence>
<dbReference type="GO" id="GO:0046872">
    <property type="term" value="F:metal ion binding"/>
    <property type="evidence" value="ECO:0007669"/>
    <property type="project" value="UniProtKB-KW"/>
</dbReference>
<feature type="region of interest" description="Disordered" evidence="3">
    <location>
        <begin position="461"/>
        <end position="490"/>
    </location>
</feature>
<feature type="domain" description="HD" evidence="4">
    <location>
        <begin position="1195"/>
        <end position="1347"/>
    </location>
</feature>
<evidence type="ECO:0000313" key="6">
    <source>
        <dbReference type="Proteomes" id="UP000197468"/>
    </source>
</evidence>
<dbReference type="Gene3D" id="3.40.50.2000">
    <property type="entry name" value="Glycogen Phosphorylase B"/>
    <property type="match status" value="2"/>
</dbReference>
<dbReference type="InterPro" id="IPR006674">
    <property type="entry name" value="HD_domain"/>
</dbReference>